<dbReference type="PANTHER" id="PTHR46191:SF2">
    <property type="entry name" value="HALOACID DEHALOGENASE-LIKE HYDROLASE DOMAIN-CONTAINING PROTEIN 3"/>
    <property type="match status" value="1"/>
</dbReference>
<dbReference type="GO" id="GO:0016791">
    <property type="term" value="F:phosphatase activity"/>
    <property type="evidence" value="ECO:0007669"/>
    <property type="project" value="UniProtKB-ARBA"/>
</dbReference>
<dbReference type="Pfam" id="PF00702">
    <property type="entry name" value="Hydrolase"/>
    <property type="match status" value="1"/>
</dbReference>
<gene>
    <name evidence="1" type="ORF">L227DRAFT_542852</name>
</gene>
<accession>A0A5C2SQV3</accession>
<dbReference type="Proteomes" id="UP000313359">
    <property type="component" value="Unassembled WGS sequence"/>
</dbReference>
<dbReference type="CDD" id="cd16415">
    <property type="entry name" value="HAD_dREG-2_like"/>
    <property type="match status" value="1"/>
</dbReference>
<reference evidence="1" key="1">
    <citation type="journal article" date="2018" name="Genome Biol. Evol.">
        <title>Genomics and development of Lentinus tigrinus, a white-rot wood-decaying mushroom with dimorphic fruiting bodies.</title>
        <authorList>
            <person name="Wu B."/>
            <person name="Xu Z."/>
            <person name="Knudson A."/>
            <person name="Carlson A."/>
            <person name="Chen N."/>
            <person name="Kovaka S."/>
            <person name="LaButti K."/>
            <person name="Lipzen A."/>
            <person name="Pennachio C."/>
            <person name="Riley R."/>
            <person name="Schakwitz W."/>
            <person name="Umezawa K."/>
            <person name="Ohm R.A."/>
            <person name="Grigoriev I.V."/>
            <person name="Nagy L.G."/>
            <person name="Gibbons J."/>
            <person name="Hibbett D."/>
        </authorList>
    </citation>
    <scope>NUCLEOTIDE SEQUENCE [LARGE SCALE GENOMIC DNA]</scope>
    <source>
        <strain evidence="1">ALCF2SS1-6</strain>
    </source>
</reference>
<sequence>MSIKLVTFDALHTLITPRLPIYVQYSQTFEPYLGRLDPEALKRSFKIALKHVQQEQPVYRGGAEEWWGDVIRRTAVGAGADPKVVDSSLGEIVPRLLKRFSSREGYKLFDDSLPTLKRLRELNIRTGIISNTDGRMRAVIEDLDVMPYLDTVLLSEEEGVEKPSCTIFQRACERLGISPEETVHVGDELDCDYHGAMACGLKALLVRRPGPEGEGEHKEPGEDLSGVQVVPDLSRIVDVIQQCDV</sequence>
<protein>
    <submittedName>
        <fullName evidence="1">HAD hydrolase subfamily IA REG-2-like protein</fullName>
    </submittedName>
</protein>
<dbReference type="InterPro" id="IPR044924">
    <property type="entry name" value="HAD-SF_hydro_IA_REG-2-like_cap"/>
</dbReference>
<dbReference type="SFLD" id="SFLDG01129">
    <property type="entry name" value="C1.5:_HAD__Beta-PGM__Phosphata"/>
    <property type="match status" value="1"/>
</dbReference>
<dbReference type="InterPro" id="IPR011949">
    <property type="entry name" value="HAD-SF_hydro_IA_REG-2-like"/>
</dbReference>
<dbReference type="PANTHER" id="PTHR46191">
    <property type="match status" value="1"/>
</dbReference>
<dbReference type="InterPro" id="IPR036412">
    <property type="entry name" value="HAD-like_sf"/>
</dbReference>
<dbReference type="Gene3D" id="1.10.150.720">
    <property type="entry name" value="Haloacid dehalogenase-like hydrolase"/>
    <property type="match status" value="1"/>
</dbReference>
<name>A0A5C2SQV3_9APHY</name>
<dbReference type="SFLD" id="SFLDS00003">
    <property type="entry name" value="Haloacid_Dehalogenase"/>
    <property type="match status" value="1"/>
</dbReference>
<dbReference type="GO" id="GO:0005634">
    <property type="term" value="C:nucleus"/>
    <property type="evidence" value="ECO:0007669"/>
    <property type="project" value="TreeGrafter"/>
</dbReference>
<dbReference type="InterPro" id="IPR006439">
    <property type="entry name" value="HAD-SF_hydro_IA"/>
</dbReference>
<evidence type="ECO:0000313" key="2">
    <source>
        <dbReference type="Proteomes" id="UP000313359"/>
    </source>
</evidence>
<keyword evidence="2" id="KW-1185">Reference proteome</keyword>
<dbReference type="OrthoDB" id="444127at2759"/>
<dbReference type="InterPro" id="IPR051828">
    <property type="entry name" value="HAD-like_hydrolase_domain"/>
</dbReference>
<dbReference type="NCBIfam" id="TIGR02252">
    <property type="entry name" value="DREG-2"/>
    <property type="match status" value="1"/>
</dbReference>
<organism evidence="1 2">
    <name type="scientific">Lentinus tigrinus ALCF2SS1-6</name>
    <dbReference type="NCBI Taxonomy" id="1328759"/>
    <lineage>
        <taxon>Eukaryota</taxon>
        <taxon>Fungi</taxon>
        <taxon>Dikarya</taxon>
        <taxon>Basidiomycota</taxon>
        <taxon>Agaricomycotina</taxon>
        <taxon>Agaricomycetes</taxon>
        <taxon>Polyporales</taxon>
        <taxon>Polyporaceae</taxon>
        <taxon>Lentinus</taxon>
    </lineage>
</organism>
<dbReference type="SUPFAM" id="SSF56784">
    <property type="entry name" value="HAD-like"/>
    <property type="match status" value="1"/>
</dbReference>
<dbReference type="Gene3D" id="3.40.50.1000">
    <property type="entry name" value="HAD superfamily/HAD-like"/>
    <property type="match status" value="1"/>
</dbReference>
<keyword evidence="1" id="KW-0378">Hydrolase</keyword>
<dbReference type="EMBL" id="ML122255">
    <property type="protein sequence ID" value="RPD63856.1"/>
    <property type="molecule type" value="Genomic_DNA"/>
</dbReference>
<dbReference type="AlphaFoldDB" id="A0A5C2SQV3"/>
<proteinExistence type="predicted"/>
<dbReference type="STRING" id="1328759.A0A5C2SQV3"/>
<evidence type="ECO:0000313" key="1">
    <source>
        <dbReference type="EMBL" id="RPD63856.1"/>
    </source>
</evidence>
<dbReference type="InterPro" id="IPR023214">
    <property type="entry name" value="HAD_sf"/>
</dbReference>
<dbReference type="NCBIfam" id="TIGR01549">
    <property type="entry name" value="HAD-SF-IA-v1"/>
    <property type="match status" value="1"/>
</dbReference>